<protein>
    <submittedName>
        <fullName evidence="2">Uncharacterized protein</fullName>
    </submittedName>
</protein>
<evidence type="ECO:0000313" key="2">
    <source>
        <dbReference type="EMBL" id="OAK55951.1"/>
    </source>
</evidence>
<comment type="caution">
    <text evidence="2">The sequence shown here is derived from an EMBL/GenBank/DDBJ whole genome shotgun (WGS) entry which is preliminary data.</text>
</comment>
<evidence type="ECO:0000256" key="1">
    <source>
        <dbReference type="SAM" id="MobiDB-lite"/>
    </source>
</evidence>
<sequence length="200" mass="22016">MNQKLSDLDPGDKPTDVSDERRRRHDALLALREAIETEERVEREAAAVTADAASTALWLGASLADLAVVTGKTRQAARKRWPTLGAIHRRRTWLGNHVDDIRWAVRVVAENAPEIDVPDRAVFDELAAVDASVGREFEPSAEYDGSDPARRWHDLDRLVDVLLRGICDNGRARGGQADFALHGACGVVGYYDHAAGRSDE</sequence>
<feature type="region of interest" description="Disordered" evidence="1">
    <location>
        <begin position="1"/>
        <end position="23"/>
    </location>
</feature>
<dbReference type="Proteomes" id="UP000077519">
    <property type="component" value="Unassembled WGS sequence"/>
</dbReference>
<evidence type="ECO:0000313" key="3">
    <source>
        <dbReference type="Proteomes" id="UP000077519"/>
    </source>
</evidence>
<keyword evidence="3" id="KW-1185">Reference proteome</keyword>
<dbReference type="EMBL" id="LVHI01000007">
    <property type="protein sequence ID" value="OAK55951.1"/>
    <property type="molecule type" value="Genomic_DNA"/>
</dbReference>
<proteinExistence type="predicted"/>
<dbReference type="AlphaFoldDB" id="A0A177YKL5"/>
<dbReference type="RefSeq" id="WP_068423260.1">
    <property type="nucleotide sequence ID" value="NZ_LVHI01000007.1"/>
</dbReference>
<gene>
    <name evidence="2" type="ORF">A3K89_18760</name>
</gene>
<reference evidence="2 3" key="1">
    <citation type="submission" date="2016-03" db="EMBL/GenBank/DDBJ databases">
        <title>Genome sequence of Rhodococcus kyotonensis KB10.</title>
        <authorList>
            <person name="Jeong H."/>
            <person name="Hong C.E."/>
            <person name="Jo S.H."/>
            <person name="Park J.M."/>
        </authorList>
    </citation>
    <scope>NUCLEOTIDE SEQUENCE [LARGE SCALE GENOMIC DNA]</scope>
    <source>
        <strain evidence="2 3">KB10</strain>
    </source>
</reference>
<accession>A0A177YKL5</accession>
<feature type="compositionally biased region" description="Basic and acidic residues" evidence="1">
    <location>
        <begin position="1"/>
        <end position="21"/>
    </location>
</feature>
<name>A0A177YKL5_9NOCA</name>
<organism evidence="2 3">
    <name type="scientific">Rhodococcoides kyotonense</name>
    <dbReference type="NCBI Taxonomy" id="398843"/>
    <lineage>
        <taxon>Bacteria</taxon>
        <taxon>Bacillati</taxon>
        <taxon>Actinomycetota</taxon>
        <taxon>Actinomycetes</taxon>
        <taxon>Mycobacteriales</taxon>
        <taxon>Nocardiaceae</taxon>
        <taxon>Rhodococcoides</taxon>
    </lineage>
</organism>